<protein>
    <submittedName>
        <fullName evidence="1">Uncharacterized protein</fullName>
    </submittedName>
</protein>
<dbReference type="EMBL" id="CM004476">
    <property type="protein sequence ID" value="OCT76757.1"/>
    <property type="molecule type" value="Genomic_DNA"/>
</dbReference>
<dbReference type="AlphaFoldDB" id="A0A974HG45"/>
<reference evidence="2" key="1">
    <citation type="journal article" date="2016" name="Nature">
        <title>Genome evolution in the allotetraploid frog Xenopus laevis.</title>
        <authorList>
            <person name="Session A.M."/>
            <person name="Uno Y."/>
            <person name="Kwon T."/>
            <person name="Chapman J.A."/>
            <person name="Toyoda A."/>
            <person name="Takahashi S."/>
            <person name="Fukui A."/>
            <person name="Hikosaka A."/>
            <person name="Suzuki A."/>
            <person name="Kondo M."/>
            <person name="van Heeringen S.J."/>
            <person name="Quigley I."/>
            <person name="Heinz S."/>
            <person name="Ogino H."/>
            <person name="Ochi H."/>
            <person name="Hellsten U."/>
            <person name="Lyons J.B."/>
            <person name="Simakov O."/>
            <person name="Putnam N."/>
            <person name="Stites J."/>
            <person name="Kuroki Y."/>
            <person name="Tanaka T."/>
            <person name="Michiue T."/>
            <person name="Watanabe M."/>
            <person name="Bogdanovic O."/>
            <person name="Lister R."/>
            <person name="Georgiou G."/>
            <person name="Paranjpe S.S."/>
            <person name="van Kruijsbergen I."/>
            <person name="Shu S."/>
            <person name="Carlson J."/>
            <person name="Kinoshita T."/>
            <person name="Ohta Y."/>
            <person name="Mawaribuchi S."/>
            <person name="Jenkins J."/>
            <person name="Grimwood J."/>
            <person name="Schmutz J."/>
            <person name="Mitros T."/>
            <person name="Mozaffari S.V."/>
            <person name="Suzuki Y."/>
            <person name="Haramoto Y."/>
            <person name="Yamamoto T.S."/>
            <person name="Takagi C."/>
            <person name="Heald R."/>
            <person name="Miller K."/>
            <person name="Haudenschild C."/>
            <person name="Kitzman J."/>
            <person name="Nakayama T."/>
            <person name="Izutsu Y."/>
            <person name="Robert J."/>
            <person name="Fortriede J."/>
            <person name="Burns K."/>
            <person name="Lotay V."/>
            <person name="Karimi K."/>
            <person name="Yasuoka Y."/>
            <person name="Dichmann D.S."/>
            <person name="Flajnik M.F."/>
            <person name="Houston D.W."/>
            <person name="Shendure J."/>
            <person name="DuPasquier L."/>
            <person name="Vize P.D."/>
            <person name="Zorn A.M."/>
            <person name="Ito M."/>
            <person name="Marcotte E.M."/>
            <person name="Wallingford J.B."/>
            <person name="Ito Y."/>
            <person name="Asashima M."/>
            <person name="Ueno N."/>
            <person name="Matsuda Y."/>
            <person name="Veenstra G.J."/>
            <person name="Fujiyama A."/>
            <person name="Harland R.M."/>
            <person name="Taira M."/>
            <person name="Rokhsar D.S."/>
        </authorList>
    </citation>
    <scope>NUCLEOTIDE SEQUENCE [LARGE SCALE GENOMIC DNA]</scope>
    <source>
        <strain evidence="2">J</strain>
    </source>
</reference>
<proteinExistence type="predicted"/>
<name>A0A974HG45_XENLA</name>
<accession>A0A974HG45</accession>
<sequence>MGILSLLTNICLSEDPIYWPISCQLCLLADFLGPCMATLTLSYVIHVGKRLKPLYSEFIHPSHMWRIHTTKILLFLFQYGNLEFLISYLKKKNRNVIDLIFIKKFKIQGVDPFCS</sequence>
<gene>
    <name evidence="1" type="ORF">XELAEV_18031958mg</name>
</gene>
<evidence type="ECO:0000313" key="2">
    <source>
        <dbReference type="Proteomes" id="UP000694892"/>
    </source>
</evidence>
<evidence type="ECO:0000313" key="1">
    <source>
        <dbReference type="EMBL" id="OCT76757.1"/>
    </source>
</evidence>
<dbReference type="Proteomes" id="UP000694892">
    <property type="component" value="Chromosome 6L"/>
</dbReference>
<organism evidence="1 2">
    <name type="scientific">Xenopus laevis</name>
    <name type="common">African clawed frog</name>
    <dbReference type="NCBI Taxonomy" id="8355"/>
    <lineage>
        <taxon>Eukaryota</taxon>
        <taxon>Metazoa</taxon>
        <taxon>Chordata</taxon>
        <taxon>Craniata</taxon>
        <taxon>Vertebrata</taxon>
        <taxon>Euteleostomi</taxon>
        <taxon>Amphibia</taxon>
        <taxon>Batrachia</taxon>
        <taxon>Anura</taxon>
        <taxon>Pipoidea</taxon>
        <taxon>Pipidae</taxon>
        <taxon>Xenopodinae</taxon>
        <taxon>Xenopus</taxon>
        <taxon>Xenopus</taxon>
    </lineage>
</organism>